<dbReference type="Pfam" id="PF24764">
    <property type="entry name" value="rva_4"/>
    <property type="match status" value="1"/>
</dbReference>
<feature type="region of interest" description="Disordered" evidence="1">
    <location>
        <begin position="365"/>
        <end position="385"/>
    </location>
</feature>
<protein>
    <recommendedName>
        <fullName evidence="2">Integrase core domain-containing protein</fullName>
    </recommendedName>
</protein>
<proteinExistence type="predicted"/>
<accession>A0AAD7I5J9</accession>
<feature type="domain" description="Integrase core" evidence="2">
    <location>
        <begin position="234"/>
        <end position="327"/>
    </location>
</feature>
<feature type="compositionally biased region" description="Polar residues" evidence="1">
    <location>
        <begin position="365"/>
        <end position="379"/>
    </location>
</feature>
<dbReference type="Proteomes" id="UP001215280">
    <property type="component" value="Unassembled WGS sequence"/>
</dbReference>
<reference evidence="3" key="1">
    <citation type="submission" date="2023-03" db="EMBL/GenBank/DDBJ databases">
        <title>Massive genome expansion in bonnet fungi (Mycena s.s.) driven by repeated elements and novel gene families across ecological guilds.</title>
        <authorList>
            <consortium name="Lawrence Berkeley National Laboratory"/>
            <person name="Harder C.B."/>
            <person name="Miyauchi S."/>
            <person name="Viragh M."/>
            <person name="Kuo A."/>
            <person name="Thoen E."/>
            <person name="Andreopoulos B."/>
            <person name="Lu D."/>
            <person name="Skrede I."/>
            <person name="Drula E."/>
            <person name="Henrissat B."/>
            <person name="Morin E."/>
            <person name="Kohler A."/>
            <person name="Barry K."/>
            <person name="LaButti K."/>
            <person name="Morin E."/>
            <person name="Salamov A."/>
            <person name="Lipzen A."/>
            <person name="Mereny Z."/>
            <person name="Hegedus B."/>
            <person name="Baldrian P."/>
            <person name="Stursova M."/>
            <person name="Weitz H."/>
            <person name="Taylor A."/>
            <person name="Grigoriev I.V."/>
            <person name="Nagy L.G."/>
            <person name="Martin F."/>
            <person name="Kauserud H."/>
        </authorList>
    </citation>
    <scope>NUCLEOTIDE SEQUENCE</scope>
    <source>
        <strain evidence="3">CBHHK188m</strain>
    </source>
</reference>
<sequence length="435" mass="48917">MALIVLLDALRTHYHRFTAAVADLTANPTDVMVIARLGDDLDEFARIVEEHPTVFTLDEFATLRSSLAAMQNNPRIHIDPDFLRRAYGHRSTASIARFLGVSHLQDLPDSDGDSHNDILDPALPIPQSGEFPADVENLATSHDPAVSFTGPLSSISDNDLDTLLIRLRTHYRHAGLSMLNGMLRRLGHRVPTEHVREPLLRINPVRRIFEQIRIRRRDYRVLGPNSLWHHDGQHGVSVHNVQIERLWVDVTVQVGATWADHFILLELRYGLNINNVAHTWLLHFPFLGTINSQLAFFAESWNQHRIQIRNGPNRSPTDMFVFNMFVNGVRRDHLPPEEEELGDEELEVYGIDWQGGLRDDTILDSQRGNNLTSEGSSSWVGRVGPPPDLSTLSDEEVVGLGSTFAGLIGSADDADVISLWVNALAYVHVLRPNVF</sequence>
<name>A0AAD7I5J9_9AGAR</name>
<evidence type="ECO:0000256" key="1">
    <source>
        <dbReference type="SAM" id="MobiDB-lite"/>
    </source>
</evidence>
<keyword evidence="4" id="KW-1185">Reference proteome</keyword>
<dbReference type="EMBL" id="JARJLG010000153">
    <property type="protein sequence ID" value="KAJ7735629.1"/>
    <property type="molecule type" value="Genomic_DNA"/>
</dbReference>
<evidence type="ECO:0000259" key="2">
    <source>
        <dbReference type="Pfam" id="PF24764"/>
    </source>
</evidence>
<organism evidence="3 4">
    <name type="scientific">Mycena maculata</name>
    <dbReference type="NCBI Taxonomy" id="230809"/>
    <lineage>
        <taxon>Eukaryota</taxon>
        <taxon>Fungi</taxon>
        <taxon>Dikarya</taxon>
        <taxon>Basidiomycota</taxon>
        <taxon>Agaricomycotina</taxon>
        <taxon>Agaricomycetes</taxon>
        <taxon>Agaricomycetidae</taxon>
        <taxon>Agaricales</taxon>
        <taxon>Marasmiineae</taxon>
        <taxon>Mycenaceae</taxon>
        <taxon>Mycena</taxon>
    </lineage>
</organism>
<dbReference type="InterPro" id="IPR058913">
    <property type="entry name" value="Integrase_dom_put"/>
</dbReference>
<dbReference type="PANTHER" id="PTHR46791">
    <property type="entry name" value="EXPRESSED PROTEIN"/>
    <property type="match status" value="1"/>
</dbReference>
<gene>
    <name evidence="3" type="ORF">DFH07DRAFT_870733</name>
</gene>
<evidence type="ECO:0000313" key="3">
    <source>
        <dbReference type="EMBL" id="KAJ7735629.1"/>
    </source>
</evidence>
<dbReference type="AlphaFoldDB" id="A0AAD7I5J9"/>
<comment type="caution">
    <text evidence="3">The sequence shown here is derived from an EMBL/GenBank/DDBJ whole genome shotgun (WGS) entry which is preliminary data.</text>
</comment>
<evidence type="ECO:0000313" key="4">
    <source>
        <dbReference type="Proteomes" id="UP001215280"/>
    </source>
</evidence>